<evidence type="ECO:0000313" key="2">
    <source>
        <dbReference type="Proteomes" id="UP001049200"/>
    </source>
</evidence>
<gene>
    <name evidence="1" type="ORF">KVG88_21200</name>
</gene>
<sequence>MITSINDRDDLSFTARDGMGRLINWPRNNPGVPADWQKGIDYFEGEVRDLALHDETEAFDAIRFALCGMGGHYTSLEIGFIDRLARAAVIGLRALSDGAEPFAPTDTD</sequence>
<comment type="caution">
    <text evidence="1">The sequence shown here is derived from an EMBL/GenBank/DDBJ whole genome shotgun (WGS) entry which is preliminary data.</text>
</comment>
<keyword evidence="2" id="KW-1185">Reference proteome</keyword>
<reference evidence="1" key="1">
    <citation type="submission" date="2021-06" db="EMBL/GenBank/DDBJ databases">
        <title>Updating the genus Pseudomonas: Description of 43 new species and partition of the Pseudomonas putida group.</title>
        <authorList>
            <person name="Girard L."/>
            <person name="Lood C."/>
            <person name="Vandamme P."/>
            <person name="Rokni-Zadeh H."/>
            <person name="Van Noort V."/>
            <person name="Hofte M."/>
            <person name="Lavigne R."/>
            <person name="De Mot R."/>
        </authorList>
    </citation>
    <scope>NUCLEOTIDE SEQUENCE</scope>
    <source>
        <strain evidence="1">SWRI74</strain>
    </source>
</reference>
<dbReference type="EMBL" id="JAHSTU010000007">
    <property type="protein sequence ID" value="MBV4522586.1"/>
    <property type="molecule type" value="Genomic_DNA"/>
</dbReference>
<evidence type="ECO:0000313" key="1">
    <source>
        <dbReference type="EMBL" id="MBV4522586.1"/>
    </source>
</evidence>
<dbReference type="RefSeq" id="WP_217872671.1">
    <property type="nucleotide sequence ID" value="NZ_JAHSTU010000007.1"/>
</dbReference>
<accession>A0ABS6QUG9</accession>
<protein>
    <submittedName>
        <fullName evidence="1">Uncharacterized protein</fullName>
    </submittedName>
</protein>
<dbReference type="Proteomes" id="UP001049200">
    <property type="component" value="Unassembled WGS sequence"/>
</dbReference>
<name>A0ABS6QUG9_9PSED</name>
<organism evidence="1 2">
    <name type="scientific">Pseudomonas azerbaijanoccidentalis</name>
    <dbReference type="NCBI Taxonomy" id="2842347"/>
    <lineage>
        <taxon>Bacteria</taxon>
        <taxon>Pseudomonadati</taxon>
        <taxon>Pseudomonadota</taxon>
        <taxon>Gammaproteobacteria</taxon>
        <taxon>Pseudomonadales</taxon>
        <taxon>Pseudomonadaceae</taxon>
        <taxon>Pseudomonas</taxon>
    </lineage>
</organism>
<proteinExistence type="predicted"/>